<evidence type="ECO:0000313" key="1">
    <source>
        <dbReference type="EMBL" id="KAA3477274.1"/>
    </source>
</evidence>
<dbReference type="Proteomes" id="UP000325315">
    <property type="component" value="Unassembled WGS sequence"/>
</dbReference>
<gene>
    <name evidence="1" type="ORF">EPI10_011172</name>
</gene>
<proteinExistence type="predicted"/>
<name>A0A5B6W7N7_9ROSI</name>
<organism evidence="1 2">
    <name type="scientific">Gossypium australe</name>
    <dbReference type="NCBI Taxonomy" id="47621"/>
    <lineage>
        <taxon>Eukaryota</taxon>
        <taxon>Viridiplantae</taxon>
        <taxon>Streptophyta</taxon>
        <taxon>Embryophyta</taxon>
        <taxon>Tracheophyta</taxon>
        <taxon>Spermatophyta</taxon>
        <taxon>Magnoliopsida</taxon>
        <taxon>eudicotyledons</taxon>
        <taxon>Gunneridae</taxon>
        <taxon>Pentapetalae</taxon>
        <taxon>rosids</taxon>
        <taxon>malvids</taxon>
        <taxon>Malvales</taxon>
        <taxon>Malvaceae</taxon>
        <taxon>Malvoideae</taxon>
        <taxon>Gossypium</taxon>
    </lineage>
</organism>
<comment type="caution">
    <text evidence="1">The sequence shown here is derived from an EMBL/GenBank/DDBJ whole genome shotgun (WGS) entry which is preliminary data.</text>
</comment>
<dbReference type="OrthoDB" id="1749346at2759"/>
<reference evidence="2" key="1">
    <citation type="journal article" date="2019" name="Plant Biotechnol. J.">
        <title>Genome sequencing of the Australian wild diploid species Gossypium australe highlights disease resistance and delayed gland morphogenesis.</title>
        <authorList>
            <person name="Cai Y."/>
            <person name="Cai X."/>
            <person name="Wang Q."/>
            <person name="Wang P."/>
            <person name="Zhang Y."/>
            <person name="Cai C."/>
            <person name="Xu Y."/>
            <person name="Wang K."/>
            <person name="Zhou Z."/>
            <person name="Wang C."/>
            <person name="Geng S."/>
            <person name="Li B."/>
            <person name="Dong Q."/>
            <person name="Hou Y."/>
            <person name="Wang H."/>
            <person name="Ai P."/>
            <person name="Liu Z."/>
            <person name="Yi F."/>
            <person name="Sun M."/>
            <person name="An G."/>
            <person name="Cheng J."/>
            <person name="Zhang Y."/>
            <person name="Shi Q."/>
            <person name="Xie Y."/>
            <person name="Shi X."/>
            <person name="Chang Y."/>
            <person name="Huang F."/>
            <person name="Chen Y."/>
            <person name="Hong S."/>
            <person name="Mi L."/>
            <person name="Sun Q."/>
            <person name="Zhang L."/>
            <person name="Zhou B."/>
            <person name="Peng R."/>
            <person name="Zhang X."/>
            <person name="Liu F."/>
        </authorList>
    </citation>
    <scope>NUCLEOTIDE SEQUENCE [LARGE SCALE GENOMIC DNA]</scope>
    <source>
        <strain evidence="2">cv. PA1801</strain>
    </source>
</reference>
<keyword evidence="2" id="KW-1185">Reference proteome</keyword>
<dbReference type="EMBL" id="SMMG02000004">
    <property type="protein sequence ID" value="KAA3477274.1"/>
    <property type="molecule type" value="Genomic_DNA"/>
</dbReference>
<sequence>MTTLVMFAAADLVCFEEAVKNENWRIAMDLEIKSIEKNETWELIDLPLGGKKIGVKWVYKTKFNAKGEVEKHKAWLLDVKSTFLHGELNEEVLVEQPHGYEVKGNE</sequence>
<evidence type="ECO:0000313" key="2">
    <source>
        <dbReference type="Proteomes" id="UP000325315"/>
    </source>
</evidence>
<accession>A0A5B6W7N7</accession>
<protein>
    <submittedName>
        <fullName evidence="1">Retrovirus-related Pol polyprotein from transposon TNT 1-94</fullName>
    </submittedName>
</protein>
<dbReference type="AlphaFoldDB" id="A0A5B6W7N7"/>